<dbReference type="HAMAP" id="MF_03050">
    <property type="entry name" value="MOCOS"/>
    <property type="match status" value="1"/>
</dbReference>
<evidence type="ECO:0000256" key="2">
    <source>
        <dbReference type="ARBA" id="ARBA00022898"/>
    </source>
</evidence>
<keyword evidence="3 4" id="KW-0501">Molybdenum cofactor biosynthesis</keyword>
<dbReference type="OrthoDB" id="10264306at2759"/>
<dbReference type="SUPFAM" id="SSF50800">
    <property type="entry name" value="PK beta-barrel domain-like"/>
    <property type="match status" value="1"/>
</dbReference>
<feature type="domain" description="MOSC" evidence="5">
    <location>
        <begin position="640"/>
        <end position="804"/>
    </location>
</feature>
<dbReference type="InterPro" id="IPR028886">
    <property type="entry name" value="MoCo_sulfurase"/>
</dbReference>
<keyword evidence="7" id="KW-1185">Reference proteome</keyword>
<dbReference type="Pfam" id="PF00266">
    <property type="entry name" value="Aminotran_5"/>
    <property type="match status" value="2"/>
</dbReference>
<sequence>MDGQEEFLKEFGDFYGYPNAPKSIDEIRSTEFKRLEDTVYLDHAGATLYSELQMEAIFKDLTTTVYGNPHSQSDSSSATSDIVREARRQVLDYCNASQKDYKCIFTSGATAALKLIGENFPWSCKSTFMYTMENHNSVLGLREYALNQGAAAFAVDINEAVDQDGASRSSLTSCKVLQHPVQIRNEAKILEGELTGDAYNLFAFPSECNFSGMRFSLDLVNNVKQNAEKILEGSPYSKGHWMVLIDAAKGFATQPPDLSLYPADFVVISFYKLFGYPTGLGALIIRNGAAKLLKKTYFSGGTVAASIADIDFVRRREGVEEQFEDGTISFLSIASIRHGFKIFNTLTTSAMCWHTMSLTKFLKRKLLALRHENGESVCTLYGNCPLKVSRHDCGSIVSFNLKRPDGSWFGHREVEKLASLYGIQLRTGCFCNPGACAKYLGLSHSDLLSNLEAGHVCWDDNDVINGKPTGAVRVSFGYMSTYEDAKKFIDFIRSSFISMPSFEDRLPSSACHLKSITIYPIKSCAGFSVNSWPLSNTGLQYDREWLLKSLTGEILTQKKVPEMFLIKTFINLNQQILSVESPYCKSKLQIKLDSDSYLPGKEEFYLQNQRYEVQCYENEINQWFSDAVGQPCTLVRCCQSEYCFSLNKNRSMGMCRDVNSKVNFANEAQFLLISEESVSDLNNRLCSKTQKLSCGAPPNVNPMRFRPNLVISGGEPYAEDGWRNLRIGNTYFSSLGGCNRCQMINFYQQTGQVKKTNEPLATLASYRRVKGKILFGILLRYDPGNKARLDTNSWLKVGDEVHSNSE</sequence>
<dbReference type="InterPro" id="IPR015424">
    <property type="entry name" value="PyrdxlP-dep_Trfase"/>
</dbReference>
<dbReference type="GO" id="GO:0030170">
    <property type="term" value="F:pyridoxal phosphate binding"/>
    <property type="evidence" value="ECO:0007669"/>
    <property type="project" value="UniProtKB-UniRule"/>
</dbReference>
<dbReference type="Pfam" id="PF03476">
    <property type="entry name" value="MOSC_N"/>
    <property type="match status" value="1"/>
</dbReference>
<dbReference type="InterPro" id="IPR000192">
    <property type="entry name" value="Aminotrans_V_dom"/>
</dbReference>
<feature type="modified residue" description="N6-(pyridoxal phosphate)lysine" evidence="4">
    <location>
        <position position="272"/>
    </location>
</feature>
<evidence type="ECO:0000256" key="3">
    <source>
        <dbReference type="ARBA" id="ARBA00023150"/>
    </source>
</evidence>
<evidence type="ECO:0000256" key="4">
    <source>
        <dbReference type="HAMAP-Rule" id="MF_03050"/>
    </source>
</evidence>
<comment type="similarity">
    <text evidence="4">Belongs to the class-V pyridoxal-phosphate-dependent aminotransferase family. MOCOS subfamily.</text>
</comment>
<name>A0A5J5SJQ0_GOSBA</name>
<dbReference type="PANTHER" id="PTHR14237">
    <property type="entry name" value="MOLYBDOPTERIN COFACTOR SULFURASE MOSC"/>
    <property type="match status" value="1"/>
</dbReference>
<dbReference type="AlphaFoldDB" id="A0A5J5SJQ0"/>
<comment type="function">
    <text evidence="4">Sulfurates the molybdenum cofactor. Sulfation of molybdenum is essential for xanthine dehydrogenase (XDH) and aldehyde oxidase (ADO) enzymes in which molybdenum cofactor is liganded by 1 oxygen and 1 sulfur atom in active form.</text>
</comment>
<dbReference type="InterPro" id="IPR005303">
    <property type="entry name" value="MOCOS_middle"/>
</dbReference>
<dbReference type="EC" id="2.8.1.9" evidence="4"/>
<dbReference type="Pfam" id="PF03473">
    <property type="entry name" value="MOSC"/>
    <property type="match status" value="1"/>
</dbReference>
<dbReference type="InterPro" id="IPR005302">
    <property type="entry name" value="MoCF_Sase_C"/>
</dbReference>
<protein>
    <recommendedName>
        <fullName evidence="4">Molybdenum cofactor sulfurase</fullName>
        <shortName evidence="4">MCS</shortName>
        <shortName evidence="4">MOS</shortName>
        <shortName evidence="4">MoCo sulfurase</shortName>
        <ecNumber evidence="4">2.8.1.9</ecNumber>
    </recommendedName>
    <alternativeName>
        <fullName evidence="4">Molybdenum cofactor sulfurtransferase</fullName>
    </alternativeName>
</protein>
<dbReference type="InterPro" id="IPR015421">
    <property type="entry name" value="PyrdxlP-dep_Trfase_major"/>
</dbReference>
<dbReference type="GO" id="GO:0006777">
    <property type="term" value="P:Mo-molybdopterin cofactor biosynthetic process"/>
    <property type="evidence" value="ECO:0007669"/>
    <property type="project" value="UniProtKB-UniRule"/>
</dbReference>
<dbReference type="Gene3D" id="3.40.640.10">
    <property type="entry name" value="Type I PLP-dependent aspartate aminotransferase-like (Major domain)"/>
    <property type="match status" value="1"/>
</dbReference>
<proteinExistence type="inferred from homology"/>
<dbReference type="EMBL" id="CM018215">
    <property type="protein sequence ID" value="KAB2043675.1"/>
    <property type="molecule type" value="Genomic_DNA"/>
</dbReference>
<keyword evidence="2 4" id="KW-0663">Pyridoxal phosphate</keyword>
<dbReference type="GO" id="GO:0016829">
    <property type="term" value="F:lyase activity"/>
    <property type="evidence" value="ECO:0007669"/>
    <property type="project" value="UniProtKB-UniRule"/>
</dbReference>
<evidence type="ECO:0000313" key="7">
    <source>
        <dbReference type="Proteomes" id="UP000327439"/>
    </source>
</evidence>
<evidence type="ECO:0000259" key="5">
    <source>
        <dbReference type="PROSITE" id="PS51340"/>
    </source>
</evidence>
<dbReference type="InterPro" id="IPR015422">
    <property type="entry name" value="PyrdxlP-dep_Trfase_small"/>
</dbReference>
<feature type="active site" evidence="4">
    <location>
        <position position="431"/>
    </location>
</feature>
<gene>
    <name evidence="6" type="ORF">ES319_D01G034000v1</name>
</gene>
<evidence type="ECO:0000313" key="6">
    <source>
        <dbReference type="EMBL" id="KAB2043675.1"/>
    </source>
</evidence>
<comment type="cofactor">
    <cofactor evidence="4">
        <name>pyridoxal 5'-phosphate</name>
        <dbReference type="ChEBI" id="CHEBI:597326"/>
    </cofactor>
</comment>
<dbReference type="PANTHER" id="PTHR14237:SF80">
    <property type="entry name" value="MOLYBDENUM COFACTOR SULFURASE"/>
    <property type="match status" value="1"/>
</dbReference>
<reference evidence="7" key="1">
    <citation type="journal article" date="2020" name="Nat. Genet.">
        <title>Genomic diversifications of five Gossypium allopolyploid species and their impact on cotton improvement.</title>
        <authorList>
            <person name="Chen Z.J."/>
            <person name="Sreedasyam A."/>
            <person name="Ando A."/>
            <person name="Song Q."/>
            <person name="De Santiago L.M."/>
            <person name="Hulse-Kemp A.M."/>
            <person name="Ding M."/>
            <person name="Ye W."/>
            <person name="Kirkbride R.C."/>
            <person name="Jenkins J."/>
            <person name="Plott C."/>
            <person name="Lovell J."/>
            <person name="Lin Y.M."/>
            <person name="Vaughn R."/>
            <person name="Liu B."/>
            <person name="Simpson S."/>
            <person name="Scheffler B.E."/>
            <person name="Wen L."/>
            <person name="Saski C.A."/>
            <person name="Grover C.E."/>
            <person name="Hu G."/>
            <person name="Conover J.L."/>
            <person name="Carlson J.W."/>
            <person name="Shu S."/>
            <person name="Boston L.B."/>
            <person name="Williams M."/>
            <person name="Peterson D.G."/>
            <person name="McGee K."/>
            <person name="Jones D.C."/>
            <person name="Wendel J.F."/>
            <person name="Stelly D.M."/>
            <person name="Grimwood J."/>
            <person name="Schmutz J."/>
        </authorList>
    </citation>
    <scope>NUCLEOTIDE SEQUENCE [LARGE SCALE GENOMIC DNA]</scope>
    <source>
        <strain evidence="7">cv. 3-79</strain>
    </source>
</reference>
<dbReference type="GO" id="GO:0008265">
    <property type="term" value="F:molybdenum cofactor sulfurtransferase activity"/>
    <property type="evidence" value="ECO:0007669"/>
    <property type="project" value="UniProtKB-UniRule"/>
</dbReference>
<comment type="catalytic activity">
    <reaction evidence="4">
        <text>Mo-molybdopterin + L-cysteine + AH2 = thio-Mo-molybdopterin + L-alanine + A + H2O</text>
        <dbReference type="Rhea" id="RHEA:42636"/>
        <dbReference type="ChEBI" id="CHEBI:13193"/>
        <dbReference type="ChEBI" id="CHEBI:15377"/>
        <dbReference type="ChEBI" id="CHEBI:17499"/>
        <dbReference type="ChEBI" id="CHEBI:35235"/>
        <dbReference type="ChEBI" id="CHEBI:57972"/>
        <dbReference type="ChEBI" id="CHEBI:71302"/>
        <dbReference type="ChEBI" id="CHEBI:82685"/>
        <dbReference type="EC" id="2.8.1.9"/>
    </reaction>
</comment>
<dbReference type="SUPFAM" id="SSF141673">
    <property type="entry name" value="MOSC N-terminal domain-like"/>
    <property type="match status" value="1"/>
</dbReference>
<dbReference type="SUPFAM" id="SSF53383">
    <property type="entry name" value="PLP-dependent transferases"/>
    <property type="match status" value="1"/>
</dbReference>
<dbReference type="GO" id="GO:0030151">
    <property type="term" value="F:molybdenum ion binding"/>
    <property type="evidence" value="ECO:0007669"/>
    <property type="project" value="UniProtKB-UniRule"/>
</dbReference>
<keyword evidence="1 4" id="KW-0808">Transferase</keyword>
<dbReference type="Proteomes" id="UP000327439">
    <property type="component" value="Chromosome D01"/>
</dbReference>
<evidence type="ECO:0000256" key="1">
    <source>
        <dbReference type="ARBA" id="ARBA00022679"/>
    </source>
</evidence>
<dbReference type="InterPro" id="IPR011037">
    <property type="entry name" value="Pyrv_Knase-like_insert_dom_sf"/>
</dbReference>
<organism evidence="6 7">
    <name type="scientific">Gossypium barbadense</name>
    <name type="common">Sea Island cotton</name>
    <name type="synonym">Hibiscus barbadensis</name>
    <dbReference type="NCBI Taxonomy" id="3634"/>
    <lineage>
        <taxon>Eukaryota</taxon>
        <taxon>Viridiplantae</taxon>
        <taxon>Streptophyta</taxon>
        <taxon>Embryophyta</taxon>
        <taxon>Tracheophyta</taxon>
        <taxon>Spermatophyta</taxon>
        <taxon>Magnoliopsida</taxon>
        <taxon>eudicotyledons</taxon>
        <taxon>Gunneridae</taxon>
        <taxon>Pentapetalae</taxon>
        <taxon>rosids</taxon>
        <taxon>malvids</taxon>
        <taxon>Malvales</taxon>
        <taxon>Malvaceae</taxon>
        <taxon>Malvoideae</taxon>
        <taxon>Gossypium</taxon>
    </lineage>
</organism>
<dbReference type="GO" id="GO:0032787">
    <property type="term" value="P:monocarboxylic acid metabolic process"/>
    <property type="evidence" value="ECO:0007669"/>
    <property type="project" value="UniProtKB-ARBA"/>
</dbReference>
<dbReference type="Gene3D" id="3.90.1150.10">
    <property type="entry name" value="Aspartate Aminotransferase, domain 1"/>
    <property type="match status" value="1"/>
</dbReference>
<accession>A0A5J5SJQ0</accession>
<dbReference type="PROSITE" id="PS51340">
    <property type="entry name" value="MOSC"/>
    <property type="match status" value="1"/>
</dbReference>